<keyword evidence="2" id="KW-0732">Signal</keyword>
<feature type="signal peptide" evidence="2">
    <location>
        <begin position="1"/>
        <end position="23"/>
    </location>
</feature>
<comment type="caution">
    <text evidence="4">The sequence shown here is derived from an EMBL/GenBank/DDBJ whole genome shotgun (WGS) entry which is preliminary data.</text>
</comment>
<dbReference type="Pfam" id="PF11396">
    <property type="entry name" value="PepSY_like"/>
    <property type="match status" value="1"/>
</dbReference>
<evidence type="ECO:0000313" key="4">
    <source>
        <dbReference type="EMBL" id="MBO0948469.1"/>
    </source>
</evidence>
<protein>
    <submittedName>
        <fullName evidence="4">PepSY-like domain-containing protein</fullName>
    </submittedName>
</protein>
<feature type="chain" id="PRO_5046071083" evidence="2">
    <location>
        <begin position="24"/>
        <end position="389"/>
    </location>
</feature>
<evidence type="ECO:0000256" key="1">
    <source>
        <dbReference type="SAM" id="MobiDB-lite"/>
    </source>
</evidence>
<proteinExistence type="predicted"/>
<dbReference type="InterPro" id="IPR021533">
    <property type="entry name" value="PepSY-like"/>
</dbReference>
<feature type="region of interest" description="Disordered" evidence="1">
    <location>
        <begin position="281"/>
        <end position="306"/>
    </location>
</feature>
<dbReference type="Gene3D" id="3.40.1420.30">
    <property type="match status" value="1"/>
</dbReference>
<organism evidence="4 5">
    <name type="scientific">Fibrella forsythiae</name>
    <dbReference type="NCBI Taxonomy" id="2817061"/>
    <lineage>
        <taxon>Bacteria</taxon>
        <taxon>Pseudomonadati</taxon>
        <taxon>Bacteroidota</taxon>
        <taxon>Cytophagia</taxon>
        <taxon>Cytophagales</taxon>
        <taxon>Spirosomataceae</taxon>
        <taxon>Fibrella</taxon>
    </lineage>
</organism>
<gene>
    <name evidence="4" type="ORF">J2I46_07765</name>
</gene>
<keyword evidence="5" id="KW-1185">Reference proteome</keyword>
<evidence type="ECO:0000256" key="2">
    <source>
        <dbReference type="SAM" id="SignalP"/>
    </source>
</evidence>
<feature type="domain" description="Putative beta-lactamase-inhibitor-like PepSY-like" evidence="3">
    <location>
        <begin position="123"/>
        <end position="183"/>
    </location>
</feature>
<evidence type="ECO:0000313" key="5">
    <source>
        <dbReference type="Proteomes" id="UP000664628"/>
    </source>
</evidence>
<dbReference type="Proteomes" id="UP000664628">
    <property type="component" value="Unassembled WGS sequence"/>
</dbReference>
<dbReference type="RefSeq" id="WP_207328439.1">
    <property type="nucleotide sequence ID" value="NZ_JAFMYW010000002.1"/>
</dbReference>
<dbReference type="EMBL" id="JAFMYW010000002">
    <property type="protein sequence ID" value="MBO0948469.1"/>
    <property type="molecule type" value="Genomic_DNA"/>
</dbReference>
<dbReference type="SUPFAM" id="SSF160574">
    <property type="entry name" value="BT0923-like"/>
    <property type="match status" value="3"/>
</dbReference>
<evidence type="ECO:0000259" key="3">
    <source>
        <dbReference type="Pfam" id="PF11396"/>
    </source>
</evidence>
<reference evidence="4 5" key="1">
    <citation type="submission" date="2021-03" db="EMBL/GenBank/DDBJ databases">
        <title>Fibrella sp. HMF5405 genome sequencing and assembly.</title>
        <authorList>
            <person name="Kang H."/>
            <person name="Kim H."/>
            <person name="Bae S."/>
            <person name="Joh K."/>
        </authorList>
    </citation>
    <scope>NUCLEOTIDE SEQUENCE [LARGE SCALE GENOMIC DNA]</scope>
    <source>
        <strain evidence="4 5">HMF5405</strain>
    </source>
</reference>
<name>A0ABS3JEN2_9BACT</name>
<sequence>MKRTLLSVAILVTMLTASCSKNALIPEQTQAVESSVLFGARAGASLVGLPTATLPANVKSYLDQNVSGYTLIKVEKMSQPGATTYWGTKVTVLQNGVPVDYFFDTNGALTTRPAGPRGEVITRLTAAQLPASVSSYLGKTYAGYQLVLAESMQINGSVQEYRVQILSNNQRVDVHFDGSGNFRDAHTAPGSLTTTHSVSYLSRTNLPDAVKTALSSTYSTYTYGWAEQHVHDGTTTYDVKLFSNNQPVVLHFNTSGALVTPVGPAGPAIGGPASGTAVGGPTPPVSGTLVGGPVGPAPKPGGPSTPVSGTMTSVAPANHQLILDATQLPSAITTYLQTNFSGYTYLVADLHTPPMSTTGQYMIDIAVGQQLYKLRFSATGELLMAEARG</sequence>
<accession>A0ABS3JEN2</accession>
<dbReference type="PROSITE" id="PS51257">
    <property type="entry name" value="PROKAR_LIPOPROTEIN"/>
    <property type="match status" value="1"/>
</dbReference>